<dbReference type="InterPro" id="IPR024562">
    <property type="entry name" value="YqhG"/>
</dbReference>
<accession>A0A1H8NMQ7</accession>
<evidence type="ECO:0008006" key="3">
    <source>
        <dbReference type="Google" id="ProtNLM"/>
    </source>
</evidence>
<organism evidence="1 2">
    <name type="scientific">Amphibacillus marinus</name>
    <dbReference type="NCBI Taxonomy" id="872970"/>
    <lineage>
        <taxon>Bacteria</taxon>
        <taxon>Bacillati</taxon>
        <taxon>Bacillota</taxon>
        <taxon>Bacilli</taxon>
        <taxon>Bacillales</taxon>
        <taxon>Bacillaceae</taxon>
        <taxon>Amphibacillus</taxon>
    </lineage>
</organism>
<name>A0A1H8NMQ7_9BACI</name>
<sequence>MIGQVQNMEIENLHNFLIDYFSDNKCEVDVDQQAIHVQLTDEMDEKLMNRPFYWQYVKKLNQVGQPMKVSFTTQFELASKDVQYIYLGTERFKTICLDVLEKGKFTSLYQKTEVAEQTPLYPWFIINLKLTFVGKTKHESLFSFGINLINGVIIDQAITWLKEKEWTGITPDFCYSITPLITLNHAFLRIEHYILEKLQHEQHSWAEQSYHEMSEELKLLEYFYQRNPNLDQQQYEKEKQNIQVLFQPKISFEIVNGGLFYTAEKA</sequence>
<dbReference type="Pfam" id="PF11079">
    <property type="entry name" value="YqhG"/>
    <property type="match status" value="1"/>
</dbReference>
<dbReference type="AlphaFoldDB" id="A0A1H8NMQ7"/>
<gene>
    <name evidence="1" type="ORF">SAMN04488134_10641</name>
</gene>
<dbReference type="RefSeq" id="WP_245751623.1">
    <property type="nucleotide sequence ID" value="NZ_FODJ01000006.1"/>
</dbReference>
<keyword evidence="2" id="KW-1185">Reference proteome</keyword>
<dbReference type="Proteomes" id="UP000199300">
    <property type="component" value="Unassembled WGS sequence"/>
</dbReference>
<proteinExistence type="predicted"/>
<dbReference type="STRING" id="872970.SAMN04488134_10641"/>
<reference evidence="1 2" key="1">
    <citation type="submission" date="2016-10" db="EMBL/GenBank/DDBJ databases">
        <authorList>
            <person name="de Groot N.N."/>
        </authorList>
    </citation>
    <scope>NUCLEOTIDE SEQUENCE [LARGE SCALE GENOMIC DNA]</scope>
    <source>
        <strain evidence="1 2">CGMCC 1.10434</strain>
    </source>
</reference>
<dbReference type="EMBL" id="FODJ01000006">
    <property type="protein sequence ID" value="SEO30884.1"/>
    <property type="molecule type" value="Genomic_DNA"/>
</dbReference>
<evidence type="ECO:0000313" key="1">
    <source>
        <dbReference type="EMBL" id="SEO30884.1"/>
    </source>
</evidence>
<protein>
    <recommendedName>
        <fullName evidence="3">YqhG</fullName>
    </recommendedName>
</protein>
<evidence type="ECO:0000313" key="2">
    <source>
        <dbReference type="Proteomes" id="UP000199300"/>
    </source>
</evidence>